<dbReference type="STRING" id="27342.A0A0H2RV91"/>
<evidence type="ECO:0000313" key="2">
    <source>
        <dbReference type="Proteomes" id="UP000053477"/>
    </source>
</evidence>
<dbReference type="AlphaFoldDB" id="A0A0H2RV91"/>
<protein>
    <recommendedName>
        <fullName evidence="3">F-box domain-containing protein</fullName>
    </recommendedName>
</protein>
<keyword evidence="2" id="KW-1185">Reference proteome</keyword>
<organism evidence="1 2">
    <name type="scientific">Schizopora paradoxa</name>
    <dbReference type="NCBI Taxonomy" id="27342"/>
    <lineage>
        <taxon>Eukaryota</taxon>
        <taxon>Fungi</taxon>
        <taxon>Dikarya</taxon>
        <taxon>Basidiomycota</taxon>
        <taxon>Agaricomycotina</taxon>
        <taxon>Agaricomycetes</taxon>
        <taxon>Hymenochaetales</taxon>
        <taxon>Schizoporaceae</taxon>
        <taxon>Schizopora</taxon>
    </lineage>
</organism>
<dbReference type="Proteomes" id="UP000053477">
    <property type="component" value="Unassembled WGS sequence"/>
</dbReference>
<evidence type="ECO:0000313" key="1">
    <source>
        <dbReference type="EMBL" id="KLO08731.1"/>
    </source>
</evidence>
<evidence type="ECO:0008006" key="3">
    <source>
        <dbReference type="Google" id="ProtNLM"/>
    </source>
</evidence>
<gene>
    <name evidence="1" type="ORF">SCHPADRAFT_1000759</name>
</gene>
<dbReference type="InterPro" id="IPR032675">
    <property type="entry name" value="LRR_dom_sf"/>
</dbReference>
<proteinExistence type="predicted"/>
<reference evidence="1 2" key="1">
    <citation type="submission" date="2015-04" db="EMBL/GenBank/DDBJ databases">
        <title>Complete genome sequence of Schizopora paradoxa KUC8140, a cosmopolitan wood degrader in East Asia.</title>
        <authorList>
            <consortium name="DOE Joint Genome Institute"/>
            <person name="Min B."/>
            <person name="Park H."/>
            <person name="Jang Y."/>
            <person name="Kim J.-J."/>
            <person name="Kim K.H."/>
            <person name="Pangilinan J."/>
            <person name="Lipzen A."/>
            <person name="Riley R."/>
            <person name="Grigoriev I.V."/>
            <person name="Spatafora J.W."/>
            <person name="Choi I.-G."/>
        </authorList>
    </citation>
    <scope>NUCLEOTIDE SEQUENCE [LARGE SCALE GENOMIC DNA]</scope>
    <source>
        <strain evidence="1 2">KUC8140</strain>
    </source>
</reference>
<dbReference type="InParanoid" id="A0A0H2RV91"/>
<dbReference type="EMBL" id="KQ086080">
    <property type="protein sequence ID" value="KLO08731.1"/>
    <property type="molecule type" value="Genomic_DNA"/>
</dbReference>
<name>A0A0H2RV91_9AGAM</name>
<dbReference type="OrthoDB" id="3056337at2759"/>
<sequence>MMDPTLWSSLYIHLQRPSTKLLRQVAYFAEVCFARSKDIPLTFAISISNLFETSRMQPLILALIAHEARWSRIAINFIRPNSLYFPKIMADMGVGNIVHLKTAGADHLKEFHFNFPQWFIYSMTLPFRHLETLRIASSDFMVRDVAESTLKSWLPLSPNLTELEVEGQDHFIVSVSQILQRDFRQGKEGTSYTPPFLLPKLRILIASPHLLSNLTCPALEKYVLNYQAGDFMHGAHDFLAFVERSTPPLHTLHVRDWCSFSDLEALRGYLIPSITSLAIIRPGEELIDILSRRSEGGVFSVLPGLEHIELHNFEEAYFKDISKLLVSRWKDAAGAHRSLKSVKLVQCFDPIPRFLTMLRSAEPIDYDEMTLAVQRIPDKWREITRCAADGLQFFFD</sequence>
<dbReference type="Gene3D" id="3.80.10.10">
    <property type="entry name" value="Ribonuclease Inhibitor"/>
    <property type="match status" value="1"/>
</dbReference>
<accession>A0A0H2RV91</accession>